<keyword evidence="2" id="KW-0808">Transferase</keyword>
<dbReference type="InterPro" id="IPR001763">
    <property type="entry name" value="Rhodanese-like_dom"/>
</dbReference>
<keyword evidence="3" id="KW-1185">Reference proteome</keyword>
<dbReference type="STRING" id="1150625.Q75_11945"/>
<dbReference type="InterPro" id="IPR036873">
    <property type="entry name" value="Rhodanese-like_dom_sf"/>
</dbReference>
<dbReference type="SMART" id="SM00450">
    <property type="entry name" value="RHOD"/>
    <property type="match status" value="1"/>
</dbReference>
<dbReference type="PANTHER" id="PTHR43031:SF17">
    <property type="entry name" value="SULFURTRANSFERASE YTWF-RELATED"/>
    <property type="match status" value="1"/>
</dbReference>
<dbReference type="EMBL" id="LDYG01000035">
    <property type="protein sequence ID" value="KUP05548.1"/>
    <property type="molecule type" value="Genomic_DNA"/>
</dbReference>
<reference evidence="2 3" key="1">
    <citation type="journal article" date="2016" name="Front. Microbiol.">
        <title>Microevolution Analysis of Bacillus coahuilensis Unveils Differences in Phosphorus Acquisition Strategies and Their Regulation.</title>
        <authorList>
            <person name="Gomez-Lunar Z."/>
            <person name="Hernandez-Gonzalez I."/>
            <person name="Rodriguez-Torres M.D."/>
            <person name="Souza V."/>
            <person name="Olmedo-Alvarez G."/>
        </authorList>
    </citation>
    <scope>NUCLEOTIDE SEQUENCE [LARGE SCALE GENOMIC DNA]</scope>
    <source>
        <strain evidence="3">p1.1.43</strain>
    </source>
</reference>
<dbReference type="SUPFAM" id="SSF52821">
    <property type="entry name" value="Rhodanese/Cell cycle control phosphatase"/>
    <property type="match status" value="1"/>
</dbReference>
<evidence type="ECO:0000313" key="2">
    <source>
        <dbReference type="EMBL" id="KUP05548.1"/>
    </source>
</evidence>
<dbReference type="RefSeq" id="WP_059351495.1">
    <property type="nucleotide sequence ID" value="NZ_LDYG01000035.1"/>
</dbReference>
<dbReference type="PROSITE" id="PS50206">
    <property type="entry name" value="RHODANESE_3"/>
    <property type="match status" value="1"/>
</dbReference>
<dbReference type="AlphaFoldDB" id="A0A147K6J3"/>
<feature type="domain" description="Rhodanese" evidence="1">
    <location>
        <begin position="18"/>
        <end position="101"/>
    </location>
</feature>
<dbReference type="OrthoDB" id="9800872at2"/>
<dbReference type="Pfam" id="PF00581">
    <property type="entry name" value="Rhodanese"/>
    <property type="match status" value="1"/>
</dbReference>
<dbReference type="PATRIC" id="fig|1150625.3.peg.2542"/>
<proteinExistence type="predicted"/>
<organism evidence="2 3">
    <name type="scientific">Bacillus coahuilensis p1.1.43</name>
    <dbReference type="NCBI Taxonomy" id="1150625"/>
    <lineage>
        <taxon>Bacteria</taxon>
        <taxon>Bacillati</taxon>
        <taxon>Bacillota</taxon>
        <taxon>Bacilli</taxon>
        <taxon>Bacillales</taxon>
        <taxon>Bacillaceae</taxon>
        <taxon>Bacillus</taxon>
    </lineage>
</organism>
<evidence type="ECO:0000259" key="1">
    <source>
        <dbReference type="PROSITE" id="PS50206"/>
    </source>
</evidence>
<dbReference type="InterPro" id="IPR050229">
    <property type="entry name" value="GlpE_sulfurtransferase"/>
</dbReference>
<dbReference type="PANTHER" id="PTHR43031">
    <property type="entry name" value="FAD-DEPENDENT OXIDOREDUCTASE"/>
    <property type="match status" value="1"/>
</dbReference>
<evidence type="ECO:0000313" key="3">
    <source>
        <dbReference type="Proteomes" id="UP000074108"/>
    </source>
</evidence>
<accession>A0A147K6J3</accession>
<comment type="caution">
    <text evidence="2">The sequence shown here is derived from an EMBL/GenBank/DDBJ whole genome shotgun (WGS) entry which is preliminary data.</text>
</comment>
<gene>
    <name evidence="2" type="ORF">Q75_11945</name>
</gene>
<dbReference type="CDD" id="cd00158">
    <property type="entry name" value="RHOD"/>
    <property type="match status" value="1"/>
</dbReference>
<sequence length="104" mass="11711">MSDVKTITPEELQKKLQSGEELYLVDVRENEEVTEGMIKEAKHIPMGDIPASLDQFDKNKEYIFICRSGNRSGNVCYFMADQGFKVVNMSGGMLEWTGDTTPKA</sequence>
<name>A0A147K6J3_9BACI</name>
<dbReference type="Gene3D" id="3.40.250.10">
    <property type="entry name" value="Rhodanese-like domain"/>
    <property type="match status" value="1"/>
</dbReference>
<protein>
    <submittedName>
        <fullName evidence="2">Sulfurtransferase</fullName>
    </submittedName>
</protein>
<dbReference type="Proteomes" id="UP000074108">
    <property type="component" value="Unassembled WGS sequence"/>
</dbReference>
<dbReference type="GO" id="GO:0016740">
    <property type="term" value="F:transferase activity"/>
    <property type="evidence" value="ECO:0007669"/>
    <property type="project" value="UniProtKB-KW"/>
</dbReference>